<dbReference type="EMBL" id="JARAYU010000018">
    <property type="protein sequence ID" value="MDX3705243.1"/>
    <property type="molecule type" value="Genomic_DNA"/>
</dbReference>
<evidence type="ECO:0000256" key="1">
    <source>
        <dbReference type="SAM" id="MobiDB-lite"/>
    </source>
</evidence>
<sequence>MSEDRPGPECRHWIGSERRHCRAVDGVRPYIQGLRCPLHTPNALAGKPEPPPGPGIRASDLPVSPLSASALTDNRAIASGKRRSNPAAYRAAQAAVDHRKDLNL</sequence>
<reference evidence="2 3" key="1">
    <citation type="journal article" date="2023" name="Microb. Genom.">
        <title>Mesoterricola silvestris gen. nov., sp. nov., Mesoterricola sediminis sp. nov., Geothrix oryzae sp. nov., Geothrix edaphica sp. nov., Geothrix rubra sp. nov., and Geothrix limicola sp. nov., six novel members of Acidobacteriota isolated from soils.</title>
        <authorList>
            <person name="Weisberg A.J."/>
            <person name="Pearce E."/>
            <person name="Kramer C.G."/>
            <person name="Chang J.H."/>
            <person name="Clarke C.R."/>
        </authorList>
    </citation>
    <scope>NUCLEOTIDE SEQUENCE [LARGE SCALE GENOMIC DNA]</scope>
    <source>
        <strain evidence="2 3">ID09-01A</strain>
    </source>
</reference>
<accession>A0ABU4NQ68</accession>
<gene>
    <name evidence="2" type="ORF">PV662_36970</name>
</gene>
<organism evidence="2 3">
    <name type="scientific">Streptomyces europaeiscabiei</name>
    <dbReference type="NCBI Taxonomy" id="146819"/>
    <lineage>
        <taxon>Bacteria</taxon>
        <taxon>Bacillati</taxon>
        <taxon>Actinomycetota</taxon>
        <taxon>Actinomycetes</taxon>
        <taxon>Kitasatosporales</taxon>
        <taxon>Streptomycetaceae</taxon>
        <taxon>Streptomyces</taxon>
    </lineage>
</organism>
<dbReference type="Proteomes" id="UP001271274">
    <property type="component" value="Unassembled WGS sequence"/>
</dbReference>
<feature type="region of interest" description="Disordered" evidence="1">
    <location>
        <begin position="76"/>
        <end position="104"/>
    </location>
</feature>
<evidence type="ECO:0000313" key="3">
    <source>
        <dbReference type="Proteomes" id="UP001271274"/>
    </source>
</evidence>
<protein>
    <submittedName>
        <fullName evidence="2">Uncharacterized protein</fullName>
    </submittedName>
</protein>
<name>A0ABU4NQ68_9ACTN</name>
<proteinExistence type="predicted"/>
<keyword evidence="3" id="KW-1185">Reference proteome</keyword>
<comment type="caution">
    <text evidence="2">The sequence shown here is derived from an EMBL/GenBank/DDBJ whole genome shotgun (WGS) entry which is preliminary data.</text>
</comment>
<dbReference type="RefSeq" id="WP_210551022.1">
    <property type="nucleotide sequence ID" value="NZ_JARAYT010000010.1"/>
</dbReference>
<feature type="region of interest" description="Disordered" evidence="1">
    <location>
        <begin position="41"/>
        <end position="62"/>
    </location>
</feature>
<evidence type="ECO:0000313" key="2">
    <source>
        <dbReference type="EMBL" id="MDX3705243.1"/>
    </source>
</evidence>